<dbReference type="InterPro" id="IPR041121">
    <property type="entry name" value="SDH_C"/>
</dbReference>
<dbReference type="GO" id="GO:0019632">
    <property type="term" value="P:shikimate metabolic process"/>
    <property type="evidence" value="ECO:0007669"/>
    <property type="project" value="TreeGrafter"/>
</dbReference>
<dbReference type="Gene3D" id="3.40.50.720">
    <property type="entry name" value="NAD(P)-binding Rossmann-like Domain"/>
    <property type="match status" value="1"/>
</dbReference>
<sequence>MLMPRALVVGSPIDHSLSPTLHEAGYRAAGLDDWSYARAEVVADEVRAFVARLDHDVVGLSVTMPCKEAALAVADEASALAGDVGAANTLVRRDGGWFADNTDVHGVVEALRAAGCAGGRGAVVIGSGATARSVVAALSRLGVREVTFVVRAQARPETLALARSLGMSTRVVREDDEDAAWAVGMALLVVQTSPAGGADALAARVVDAPSLRIGAAGGPFVLDVVYADWPTAFARTMSARGATVVSGLDMLVHQAAAQFELFTGHTAPIADMMEAGRAAVK</sequence>
<evidence type="ECO:0008006" key="7">
    <source>
        <dbReference type="Google" id="ProtNLM"/>
    </source>
</evidence>
<proteinExistence type="predicted"/>
<protein>
    <recommendedName>
        <fullName evidence="7">Shikimate dehydrogenase</fullName>
    </recommendedName>
</protein>
<gene>
    <name evidence="5" type="ORF">HX89_08405</name>
</gene>
<name>A0A075JLN3_9MICO</name>
<dbReference type="PANTHER" id="PTHR21089:SF1">
    <property type="entry name" value="BIFUNCTIONAL 3-DEHYDROQUINATE DEHYDRATASE_SHIKIMATE DEHYDROGENASE, CHLOROPLASTIC"/>
    <property type="match status" value="1"/>
</dbReference>
<dbReference type="SUPFAM" id="SSF51735">
    <property type="entry name" value="NAD(P)-binding Rossmann-fold domains"/>
    <property type="match status" value="1"/>
</dbReference>
<dbReference type="InterPro" id="IPR013708">
    <property type="entry name" value="Shikimate_DH-bd_N"/>
</dbReference>
<dbReference type="Gene3D" id="3.40.50.10860">
    <property type="entry name" value="Leucine Dehydrogenase, chain A, domain 1"/>
    <property type="match status" value="1"/>
</dbReference>
<dbReference type="InterPro" id="IPR022893">
    <property type="entry name" value="Shikimate_DH_fam"/>
</dbReference>
<reference evidence="5 6" key="1">
    <citation type="submission" date="2014-07" db="EMBL/GenBank/DDBJ databases">
        <title>Genome Sequencing of Dermacoccus nishinomiyaensis.</title>
        <authorList>
            <person name="Hong K.W."/>
            <person name="Chan K.G."/>
        </authorList>
    </citation>
    <scope>NUCLEOTIDE SEQUENCE [LARGE SCALE GENOMIC DNA]</scope>
    <source>
        <strain evidence="5 6">M25</strain>
    </source>
</reference>
<dbReference type="Pfam" id="PF18317">
    <property type="entry name" value="SDH_C"/>
    <property type="match status" value="1"/>
</dbReference>
<keyword evidence="2" id="KW-0057">Aromatic amino acid biosynthesis</keyword>
<feature type="domain" description="Shikimate dehydrogenase substrate binding N-terminal" evidence="3">
    <location>
        <begin position="8"/>
        <end position="90"/>
    </location>
</feature>
<dbReference type="Proteomes" id="UP000027986">
    <property type="component" value="Chromosome"/>
</dbReference>
<dbReference type="CDD" id="cd01065">
    <property type="entry name" value="NAD_bind_Shikimate_DH"/>
    <property type="match status" value="1"/>
</dbReference>
<dbReference type="GO" id="GO:0005829">
    <property type="term" value="C:cytosol"/>
    <property type="evidence" value="ECO:0007669"/>
    <property type="project" value="TreeGrafter"/>
</dbReference>
<evidence type="ECO:0000259" key="4">
    <source>
        <dbReference type="Pfam" id="PF18317"/>
    </source>
</evidence>
<dbReference type="eggNOG" id="COG0169">
    <property type="taxonomic scope" value="Bacteria"/>
</dbReference>
<keyword evidence="2" id="KW-0028">Amino-acid biosynthesis</keyword>
<dbReference type="EMBL" id="CP008889">
    <property type="protein sequence ID" value="AIF40958.1"/>
    <property type="molecule type" value="Genomic_DNA"/>
</dbReference>
<keyword evidence="6" id="KW-1185">Reference proteome</keyword>
<dbReference type="InterPro" id="IPR036291">
    <property type="entry name" value="NAD(P)-bd_dom_sf"/>
</dbReference>
<evidence type="ECO:0000256" key="1">
    <source>
        <dbReference type="ARBA" id="ARBA00004871"/>
    </source>
</evidence>
<comment type="pathway">
    <text evidence="1">Metabolic intermediate biosynthesis; chorismate biosynthesis; chorismate from D-erythrose 4-phosphate and phosphoenolpyruvate: step 4/7.</text>
</comment>
<dbReference type="AlphaFoldDB" id="A0A075JLN3"/>
<evidence type="ECO:0000256" key="2">
    <source>
        <dbReference type="ARBA" id="ARBA00023141"/>
    </source>
</evidence>
<dbReference type="GO" id="GO:0004764">
    <property type="term" value="F:shikimate 3-dehydrogenase (NADP+) activity"/>
    <property type="evidence" value="ECO:0007669"/>
    <property type="project" value="InterPro"/>
</dbReference>
<evidence type="ECO:0000313" key="6">
    <source>
        <dbReference type="Proteomes" id="UP000027986"/>
    </source>
</evidence>
<dbReference type="GO" id="GO:0050661">
    <property type="term" value="F:NADP binding"/>
    <property type="evidence" value="ECO:0007669"/>
    <property type="project" value="TreeGrafter"/>
</dbReference>
<evidence type="ECO:0000259" key="3">
    <source>
        <dbReference type="Pfam" id="PF08501"/>
    </source>
</evidence>
<accession>A0A075JLN3</accession>
<dbReference type="KEGG" id="dni:HX89_08405"/>
<dbReference type="Pfam" id="PF08501">
    <property type="entry name" value="Shikimate_dh_N"/>
    <property type="match status" value="1"/>
</dbReference>
<dbReference type="HOGENOM" id="CLU_044063_0_0_11"/>
<dbReference type="GO" id="GO:0009423">
    <property type="term" value="P:chorismate biosynthetic process"/>
    <property type="evidence" value="ECO:0007669"/>
    <property type="project" value="TreeGrafter"/>
</dbReference>
<dbReference type="GO" id="GO:0009073">
    <property type="term" value="P:aromatic amino acid family biosynthetic process"/>
    <property type="evidence" value="ECO:0007669"/>
    <property type="project" value="UniProtKB-KW"/>
</dbReference>
<dbReference type="InterPro" id="IPR046346">
    <property type="entry name" value="Aminoacid_DH-like_N_sf"/>
</dbReference>
<dbReference type="NCBIfam" id="NF001311">
    <property type="entry name" value="PRK00258.1-3"/>
    <property type="match status" value="1"/>
</dbReference>
<feature type="domain" description="SDH C-terminal" evidence="4">
    <location>
        <begin position="247"/>
        <end position="275"/>
    </location>
</feature>
<organism evidence="5 6">
    <name type="scientific">Dermacoccus nishinomiyaensis</name>
    <dbReference type="NCBI Taxonomy" id="1274"/>
    <lineage>
        <taxon>Bacteria</taxon>
        <taxon>Bacillati</taxon>
        <taxon>Actinomycetota</taxon>
        <taxon>Actinomycetes</taxon>
        <taxon>Micrococcales</taxon>
        <taxon>Dermacoccaceae</taxon>
        <taxon>Dermacoccus</taxon>
    </lineage>
</organism>
<dbReference type="SUPFAM" id="SSF53223">
    <property type="entry name" value="Aminoacid dehydrogenase-like, N-terminal domain"/>
    <property type="match status" value="1"/>
</dbReference>
<dbReference type="PANTHER" id="PTHR21089">
    <property type="entry name" value="SHIKIMATE DEHYDROGENASE"/>
    <property type="match status" value="1"/>
</dbReference>
<evidence type="ECO:0000313" key="5">
    <source>
        <dbReference type="EMBL" id="AIF40958.1"/>
    </source>
</evidence>